<protein>
    <recommendedName>
        <fullName evidence="1">Reverse transcriptase Ty1/copia-type domain-containing protein</fullName>
    </recommendedName>
</protein>
<accession>A0A371F013</accession>
<name>A0A371F013_MUCPR</name>
<reference evidence="2" key="1">
    <citation type="submission" date="2018-05" db="EMBL/GenBank/DDBJ databases">
        <title>Draft genome of Mucuna pruriens seed.</title>
        <authorList>
            <person name="Nnadi N.E."/>
            <person name="Vos R."/>
            <person name="Hasami M.H."/>
            <person name="Devisetty U.K."/>
            <person name="Aguiy J.C."/>
        </authorList>
    </citation>
    <scope>NUCLEOTIDE SEQUENCE [LARGE SCALE GENOMIC DNA]</scope>
    <source>
        <strain evidence="2">JCA_2017</strain>
    </source>
</reference>
<dbReference type="InterPro" id="IPR043502">
    <property type="entry name" value="DNA/RNA_pol_sf"/>
</dbReference>
<dbReference type="STRING" id="157652.A0A371F013"/>
<evidence type="ECO:0000313" key="3">
    <source>
        <dbReference type="Proteomes" id="UP000257109"/>
    </source>
</evidence>
<feature type="non-terminal residue" evidence="2">
    <location>
        <position position="1"/>
    </location>
</feature>
<evidence type="ECO:0000313" key="2">
    <source>
        <dbReference type="EMBL" id="RDX71636.1"/>
    </source>
</evidence>
<sequence>MAMLERECYEEASNKEVWIKAMKEEIKMIKKKKNNTWELVDCLDGWSIYQLDVKSAFLNGILEEEIYVDQLQGFFSKGNEGKVLRLRKALYGLKQAPRAWYNRIDQYSPIEDLGGARVSQHYITRLRSL</sequence>
<dbReference type="InterPro" id="IPR013103">
    <property type="entry name" value="RVT_2"/>
</dbReference>
<dbReference type="SUPFAM" id="SSF56672">
    <property type="entry name" value="DNA/RNA polymerases"/>
    <property type="match status" value="1"/>
</dbReference>
<gene>
    <name evidence="2" type="ORF">CR513_48992</name>
</gene>
<proteinExistence type="predicted"/>
<feature type="domain" description="Reverse transcriptase Ty1/copia-type" evidence="1">
    <location>
        <begin position="43"/>
        <end position="106"/>
    </location>
</feature>
<comment type="caution">
    <text evidence="2">The sequence shown here is derived from an EMBL/GenBank/DDBJ whole genome shotgun (WGS) entry which is preliminary data.</text>
</comment>
<keyword evidence="3" id="KW-1185">Reference proteome</keyword>
<organism evidence="2 3">
    <name type="scientific">Mucuna pruriens</name>
    <name type="common">Velvet bean</name>
    <name type="synonym">Dolichos pruriens</name>
    <dbReference type="NCBI Taxonomy" id="157652"/>
    <lineage>
        <taxon>Eukaryota</taxon>
        <taxon>Viridiplantae</taxon>
        <taxon>Streptophyta</taxon>
        <taxon>Embryophyta</taxon>
        <taxon>Tracheophyta</taxon>
        <taxon>Spermatophyta</taxon>
        <taxon>Magnoliopsida</taxon>
        <taxon>eudicotyledons</taxon>
        <taxon>Gunneridae</taxon>
        <taxon>Pentapetalae</taxon>
        <taxon>rosids</taxon>
        <taxon>fabids</taxon>
        <taxon>Fabales</taxon>
        <taxon>Fabaceae</taxon>
        <taxon>Papilionoideae</taxon>
        <taxon>50 kb inversion clade</taxon>
        <taxon>NPAAA clade</taxon>
        <taxon>indigoferoid/millettioid clade</taxon>
        <taxon>Phaseoleae</taxon>
        <taxon>Mucuna</taxon>
    </lineage>
</organism>
<evidence type="ECO:0000259" key="1">
    <source>
        <dbReference type="Pfam" id="PF07727"/>
    </source>
</evidence>
<dbReference type="AlphaFoldDB" id="A0A371F013"/>
<dbReference type="Pfam" id="PF07727">
    <property type="entry name" value="RVT_2"/>
    <property type="match status" value="1"/>
</dbReference>
<dbReference type="Proteomes" id="UP000257109">
    <property type="component" value="Unassembled WGS sequence"/>
</dbReference>
<dbReference type="OrthoDB" id="8048545at2759"/>
<dbReference type="EMBL" id="QJKJ01011253">
    <property type="protein sequence ID" value="RDX71636.1"/>
    <property type="molecule type" value="Genomic_DNA"/>
</dbReference>